<dbReference type="HOGENOM" id="CLU_095233_0_0_7"/>
<proteinExistence type="predicted"/>
<keyword evidence="2" id="KW-1185">Reference proteome</keyword>
<dbReference type="Proteomes" id="UP000019141">
    <property type="component" value="Unassembled WGS sequence"/>
</dbReference>
<protein>
    <recommendedName>
        <fullName evidence="3">Glutaredoxin domain-containing protein</fullName>
    </recommendedName>
</protein>
<dbReference type="Gene3D" id="1.20.120.450">
    <property type="entry name" value="dinb family like domain"/>
    <property type="match status" value="1"/>
</dbReference>
<gene>
    <name evidence="1" type="ORF">ETSY1_33845</name>
</gene>
<sequence length="227" mass="25463">MLSSWGIEFEAIDTEATPEAMQDLVAFGIPRAPAVIVGEKAVHGWNPQGVAELVGVDYREADKLTCEQLAERLNTILVATQRAMRQIPEAHLGFKWPGRDRTILQLGYHIFRIALTYRDTREQGMLQEYWFGENPPGDLCTGAHVAAFGEQARAQMAEWLQGEGVFEGMCETYYGPQSAPELFERTVWHTAQHLRQIYVMLETVGVTPEAPLTEADYQGLPLPASIW</sequence>
<evidence type="ECO:0008006" key="3">
    <source>
        <dbReference type="Google" id="ProtNLM"/>
    </source>
</evidence>
<dbReference type="InterPro" id="IPR034660">
    <property type="entry name" value="DinB/YfiT-like"/>
</dbReference>
<organism evidence="1 2">
    <name type="scientific">Entotheonella factor</name>
    <dbReference type="NCBI Taxonomy" id="1429438"/>
    <lineage>
        <taxon>Bacteria</taxon>
        <taxon>Pseudomonadati</taxon>
        <taxon>Nitrospinota/Tectimicrobiota group</taxon>
        <taxon>Candidatus Tectimicrobiota</taxon>
        <taxon>Candidatus Entotheonellia</taxon>
        <taxon>Candidatus Entotheonellales</taxon>
        <taxon>Candidatus Entotheonellaceae</taxon>
        <taxon>Candidatus Entotheonella</taxon>
    </lineage>
</organism>
<evidence type="ECO:0000313" key="2">
    <source>
        <dbReference type="Proteomes" id="UP000019141"/>
    </source>
</evidence>
<dbReference type="EMBL" id="AZHW01001028">
    <property type="protein sequence ID" value="ETW94668.1"/>
    <property type="molecule type" value="Genomic_DNA"/>
</dbReference>
<reference evidence="1 2" key="1">
    <citation type="journal article" date="2014" name="Nature">
        <title>An environmental bacterial taxon with a large and distinct metabolic repertoire.</title>
        <authorList>
            <person name="Wilson M.C."/>
            <person name="Mori T."/>
            <person name="Ruckert C."/>
            <person name="Uria A.R."/>
            <person name="Helf M.J."/>
            <person name="Takada K."/>
            <person name="Gernert C."/>
            <person name="Steffens U.A."/>
            <person name="Heycke N."/>
            <person name="Schmitt S."/>
            <person name="Rinke C."/>
            <person name="Helfrich E.J."/>
            <person name="Brachmann A.O."/>
            <person name="Gurgui C."/>
            <person name="Wakimoto T."/>
            <person name="Kracht M."/>
            <person name="Crusemann M."/>
            <person name="Hentschel U."/>
            <person name="Abe I."/>
            <person name="Matsunaga S."/>
            <person name="Kalinowski J."/>
            <person name="Takeyama H."/>
            <person name="Piel J."/>
        </authorList>
    </citation>
    <scope>NUCLEOTIDE SEQUENCE [LARGE SCALE GENOMIC DNA]</scope>
    <source>
        <strain evidence="2">TSY1</strain>
    </source>
</reference>
<dbReference type="SUPFAM" id="SSF109854">
    <property type="entry name" value="DinB/YfiT-like putative metalloenzymes"/>
    <property type="match status" value="1"/>
</dbReference>
<dbReference type="AlphaFoldDB" id="W4L9A2"/>
<comment type="caution">
    <text evidence="1">The sequence shown here is derived from an EMBL/GenBank/DDBJ whole genome shotgun (WGS) entry which is preliminary data.</text>
</comment>
<dbReference type="Gene3D" id="3.40.30.10">
    <property type="entry name" value="Glutaredoxin"/>
    <property type="match status" value="1"/>
</dbReference>
<accession>W4L9A2</accession>
<evidence type="ECO:0000313" key="1">
    <source>
        <dbReference type="EMBL" id="ETW94668.1"/>
    </source>
</evidence>
<name>W4L9A2_ENTF1</name>